<name>A0ACB9MP05_9MYRT</name>
<comment type="caution">
    <text evidence="1">The sequence shown here is derived from an EMBL/GenBank/DDBJ whole genome shotgun (WGS) entry which is preliminary data.</text>
</comment>
<keyword evidence="2" id="KW-1185">Reference proteome</keyword>
<protein>
    <submittedName>
        <fullName evidence="1">Uncharacterized protein</fullName>
    </submittedName>
</protein>
<evidence type="ECO:0000313" key="2">
    <source>
        <dbReference type="Proteomes" id="UP001057402"/>
    </source>
</evidence>
<accession>A0ACB9MP05</accession>
<organism evidence="1 2">
    <name type="scientific">Melastoma candidum</name>
    <dbReference type="NCBI Taxonomy" id="119954"/>
    <lineage>
        <taxon>Eukaryota</taxon>
        <taxon>Viridiplantae</taxon>
        <taxon>Streptophyta</taxon>
        <taxon>Embryophyta</taxon>
        <taxon>Tracheophyta</taxon>
        <taxon>Spermatophyta</taxon>
        <taxon>Magnoliopsida</taxon>
        <taxon>eudicotyledons</taxon>
        <taxon>Gunneridae</taxon>
        <taxon>Pentapetalae</taxon>
        <taxon>rosids</taxon>
        <taxon>malvids</taxon>
        <taxon>Myrtales</taxon>
        <taxon>Melastomataceae</taxon>
        <taxon>Melastomatoideae</taxon>
        <taxon>Melastomateae</taxon>
        <taxon>Melastoma</taxon>
    </lineage>
</organism>
<sequence>MPSSLLVHTRRRGPQADNGSGGSDPRRGSRGEHAPLVLRALLLYADNQEHKVFFTESSSSQSSRTRSSTSVSTVAYKNQTAVSENSAPSRG</sequence>
<dbReference type="Proteomes" id="UP001057402">
    <property type="component" value="Chromosome 9"/>
</dbReference>
<gene>
    <name evidence="1" type="ORF">MLD38_030528</name>
</gene>
<dbReference type="EMBL" id="CM042888">
    <property type="protein sequence ID" value="KAI4325104.1"/>
    <property type="molecule type" value="Genomic_DNA"/>
</dbReference>
<evidence type="ECO:0000313" key="1">
    <source>
        <dbReference type="EMBL" id="KAI4325104.1"/>
    </source>
</evidence>
<proteinExistence type="predicted"/>
<reference evidence="2" key="1">
    <citation type="journal article" date="2023" name="Front. Plant Sci.">
        <title>Chromosomal-level genome assembly of Melastoma candidum provides insights into trichome evolution.</title>
        <authorList>
            <person name="Zhong Y."/>
            <person name="Wu W."/>
            <person name="Sun C."/>
            <person name="Zou P."/>
            <person name="Liu Y."/>
            <person name="Dai S."/>
            <person name="Zhou R."/>
        </authorList>
    </citation>
    <scope>NUCLEOTIDE SEQUENCE [LARGE SCALE GENOMIC DNA]</scope>
</reference>